<reference evidence="2 3" key="1">
    <citation type="submission" date="2019-05" db="EMBL/GenBank/DDBJ databases">
        <title>Another draft genome of Portunus trituberculatus and its Hox gene families provides insights of decapod evolution.</title>
        <authorList>
            <person name="Jeong J.-H."/>
            <person name="Song I."/>
            <person name="Kim S."/>
            <person name="Choi T."/>
            <person name="Kim D."/>
            <person name="Ryu S."/>
            <person name="Kim W."/>
        </authorList>
    </citation>
    <scope>NUCLEOTIDE SEQUENCE [LARGE SCALE GENOMIC DNA]</scope>
    <source>
        <tissue evidence="2">Muscle</tissue>
    </source>
</reference>
<proteinExistence type="predicted"/>
<dbReference type="AlphaFoldDB" id="A0A5B7K4C1"/>
<feature type="region of interest" description="Disordered" evidence="1">
    <location>
        <begin position="39"/>
        <end position="149"/>
    </location>
</feature>
<dbReference type="OrthoDB" id="6479909at2759"/>
<organism evidence="2 3">
    <name type="scientific">Portunus trituberculatus</name>
    <name type="common">Swimming crab</name>
    <name type="synonym">Neptunus trituberculatus</name>
    <dbReference type="NCBI Taxonomy" id="210409"/>
    <lineage>
        <taxon>Eukaryota</taxon>
        <taxon>Metazoa</taxon>
        <taxon>Ecdysozoa</taxon>
        <taxon>Arthropoda</taxon>
        <taxon>Crustacea</taxon>
        <taxon>Multicrustacea</taxon>
        <taxon>Malacostraca</taxon>
        <taxon>Eumalacostraca</taxon>
        <taxon>Eucarida</taxon>
        <taxon>Decapoda</taxon>
        <taxon>Pleocyemata</taxon>
        <taxon>Brachyura</taxon>
        <taxon>Eubrachyura</taxon>
        <taxon>Portunoidea</taxon>
        <taxon>Portunidae</taxon>
        <taxon>Portuninae</taxon>
        <taxon>Portunus</taxon>
    </lineage>
</organism>
<dbReference type="EMBL" id="VSRR010118477">
    <property type="protein sequence ID" value="MPC99464.1"/>
    <property type="molecule type" value="Genomic_DNA"/>
</dbReference>
<comment type="caution">
    <text evidence="2">The sequence shown here is derived from an EMBL/GenBank/DDBJ whole genome shotgun (WGS) entry which is preliminary data.</text>
</comment>
<evidence type="ECO:0000313" key="2">
    <source>
        <dbReference type="EMBL" id="MPC99464.1"/>
    </source>
</evidence>
<evidence type="ECO:0000313" key="3">
    <source>
        <dbReference type="Proteomes" id="UP000324222"/>
    </source>
</evidence>
<dbReference type="Proteomes" id="UP000324222">
    <property type="component" value="Unassembled WGS sequence"/>
</dbReference>
<accession>A0A5B7K4C1</accession>
<protein>
    <submittedName>
        <fullName evidence="2">Uncharacterized protein</fullName>
    </submittedName>
</protein>
<name>A0A5B7K4C1_PORTR</name>
<sequence>MVGIRTSSGECVNFFKTSFIFLIFSLHVGCKGELLRPHPHVPTTQPTQHTLDRPPLAHTPLAPSPSPTHPMHLGRPAWREKETKRPTVTHSMKKGKKSPASKPPPTDSQWKVSWPQSPSPHRRSRQTPFPRYTLRQPKRRYYKRAYTLS</sequence>
<gene>
    <name evidence="2" type="ORF">E2C01_094878</name>
</gene>
<keyword evidence="3" id="KW-1185">Reference proteome</keyword>
<evidence type="ECO:0000256" key="1">
    <source>
        <dbReference type="SAM" id="MobiDB-lite"/>
    </source>
</evidence>